<feature type="chain" id="PRO_5045671957" evidence="2">
    <location>
        <begin position="18"/>
        <end position="196"/>
    </location>
</feature>
<feature type="signal peptide" evidence="2">
    <location>
        <begin position="1"/>
        <end position="17"/>
    </location>
</feature>
<organism evidence="3 4">
    <name type="scientific">Streptomyces lasiicapitis</name>
    <dbReference type="NCBI Taxonomy" id="1923961"/>
    <lineage>
        <taxon>Bacteria</taxon>
        <taxon>Bacillati</taxon>
        <taxon>Actinomycetota</taxon>
        <taxon>Actinomycetes</taxon>
        <taxon>Kitasatosporales</taxon>
        <taxon>Streptomycetaceae</taxon>
        <taxon>Streptomyces</taxon>
    </lineage>
</organism>
<evidence type="ECO:0000256" key="2">
    <source>
        <dbReference type="SAM" id="SignalP"/>
    </source>
</evidence>
<feature type="region of interest" description="Disordered" evidence="1">
    <location>
        <begin position="20"/>
        <end position="50"/>
    </location>
</feature>
<keyword evidence="4" id="KW-1185">Reference proteome</keyword>
<evidence type="ECO:0000313" key="3">
    <source>
        <dbReference type="EMBL" id="GGO57294.1"/>
    </source>
</evidence>
<keyword evidence="2" id="KW-0732">Signal</keyword>
<protein>
    <submittedName>
        <fullName evidence="3">Lipoprotein CseA</fullName>
    </submittedName>
</protein>
<feature type="compositionally biased region" description="Low complexity" evidence="1">
    <location>
        <begin position="35"/>
        <end position="48"/>
    </location>
</feature>
<name>A0ABQ2MSZ8_9ACTN</name>
<evidence type="ECO:0000256" key="1">
    <source>
        <dbReference type="SAM" id="MobiDB-lite"/>
    </source>
</evidence>
<comment type="caution">
    <text evidence="3">The sequence shown here is derived from an EMBL/GenBank/DDBJ whole genome shotgun (WGS) entry which is preliminary data.</text>
</comment>
<proteinExistence type="predicted"/>
<accession>A0ABQ2MSZ8</accession>
<reference evidence="4" key="1">
    <citation type="journal article" date="2019" name="Int. J. Syst. Evol. Microbiol.">
        <title>The Global Catalogue of Microorganisms (GCM) 10K type strain sequencing project: providing services to taxonomists for standard genome sequencing and annotation.</title>
        <authorList>
            <consortium name="The Broad Institute Genomics Platform"/>
            <consortium name="The Broad Institute Genome Sequencing Center for Infectious Disease"/>
            <person name="Wu L."/>
            <person name="Ma J."/>
        </authorList>
    </citation>
    <scope>NUCLEOTIDE SEQUENCE [LARGE SCALE GENOMIC DNA]</scope>
    <source>
        <strain evidence="4">CGMCC 4.7349</strain>
    </source>
</reference>
<sequence length="196" mass="20505">MAVLAALGLLVAVTGCATGGSGTRDEGPAKTGPVASAAPTGPSASPSPKDVDAVRLVKNDPKVSVAVKRDLKPCVEDEYPVDVSYGNLTGASSSDVVVNVLTCGDAVGVGSYVYRPEGKTYKNVFTDEQPPVYSEIDNGRLVVSKQLYEEGSSVSDPSGEEVITYRWSKDHFALRDRTRNNYSSAVSGETSAPAEN</sequence>
<keyword evidence="3" id="KW-0449">Lipoprotein</keyword>
<evidence type="ECO:0000313" key="4">
    <source>
        <dbReference type="Proteomes" id="UP000656881"/>
    </source>
</evidence>
<dbReference type="Proteomes" id="UP000656881">
    <property type="component" value="Unassembled WGS sequence"/>
</dbReference>
<dbReference type="EMBL" id="BMNG01000020">
    <property type="protein sequence ID" value="GGO57294.1"/>
    <property type="molecule type" value="Genomic_DNA"/>
</dbReference>
<gene>
    <name evidence="3" type="primary">cseA</name>
    <name evidence="3" type="ORF">GCM10012286_73790</name>
</gene>